<reference evidence="2" key="1">
    <citation type="submission" date="2012-08" db="EMBL/GenBank/DDBJ databases">
        <title>The Genome Sequence of Wuchereria bancrofti.</title>
        <authorList>
            <person name="Nutman T.B."/>
            <person name="Fink D.L."/>
            <person name="Russ C."/>
            <person name="Young S."/>
            <person name="Zeng Q."/>
            <person name="Koehrsen M."/>
            <person name="Alvarado L."/>
            <person name="Berlin A."/>
            <person name="Chapman S.B."/>
            <person name="Chen Z."/>
            <person name="Freedman E."/>
            <person name="Gellesch M."/>
            <person name="Goldberg J."/>
            <person name="Griggs A."/>
            <person name="Gujja S."/>
            <person name="Heilman E.R."/>
            <person name="Heiman D."/>
            <person name="Hepburn T."/>
            <person name="Howarth C."/>
            <person name="Jen D."/>
            <person name="Larson L."/>
            <person name="Lewis B."/>
            <person name="Mehta T."/>
            <person name="Park D."/>
            <person name="Pearson M."/>
            <person name="Roberts A."/>
            <person name="Saif S."/>
            <person name="Shea T."/>
            <person name="Shenoy N."/>
            <person name="Sisk P."/>
            <person name="Stolte C."/>
            <person name="Sykes S."/>
            <person name="Walk T."/>
            <person name="White J."/>
            <person name="Yandava C."/>
            <person name="Haas B."/>
            <person name="Henn M.R."/>
            <person name="Nusbaum C."/>
            <person name="Birren B."/>
        </authorList>
    </citation>
    <scope>NUCLEOTIDE SEQUENCE [LARGE SCALE GENOMIC DNA]</scope>
    <source>
        <strain evidence="2">NA</strain>
    </source>
</reference>
<dbReference type="EMBL" id="ADBV01021269">
    <property type="protein sequence ID" value="EJW70590.1"/>
    <property type="molecule type" value="Genomic_DNA"/>
</dbReference>
<sequence>MDTDGRSSEPDDLTWYHSSGTTDLLLKTHTNEGDGLPPVVWHSIVTNSPSSTAADGCRVITGFSGSTKMILDKLLQ</sequence>
<gene>
    <name evidence="1" type="ORF">WUBG_18503</name>
</gene>
<proteinExistence type="predicted"/>
<evidence type="ECO:0000313" key="2">
    <source>
        <dbReference type="Proteomes" id="UP000004810"/>
    </source>
</evidence>
<protein>
    <submittedName>
        <fullName evidence="1">Uncharacterized protein</fullName>
    </submittedName>
</protein>
<organism evidence="1 2">
    <name type="scientific">Wuchereria bancrofti</name>
    <dbReference type="NCBI Taxonomy" id="6293"/>
    <lineage>
        <taxon>Eukaryota</taxon>
        <taxon>Metazoa</taxon>
        <taxon>Ecdysozoa</taxon>
        <taxon>Nematoda</taxon>
        <taxon>Chromadorea</taxon>
        <taxon>Rhabditida</taxon>
        <taxon>Spirurina</taxon>
        <taxon>Spiruromorpha</taxon>
        <taxon>Filarioidea</taxon>
        <taxon>Onchocercidae</taxon>
        <taxon>Wuchereria</taxon>
    </lineage>
</organism>
<accession>J9A9H9</accession>
<name>J9A9H9_WUCBA</name>
<dbReference type="AlphaFoldDB" id="J9A9H9"/>
<dbReference type="Proteomes" id="UP000004810">
    <property type="component" value="Unassembled WGS sequence"/>
</dbReference>
<comment type="caution">
    <text evidence="1">The sequence shown here is derived from an EMBL/GenBank/DDBJ whole genome shotgun (WGS) entry which is preliminary data.</text>
</comment>
<evidence type="ECO:0000313" key="1">
    <source>
        <dbReference type="EMBL" id="EJW70590.1"/>
    </source>
</evidence>